<proteinExistence type="inferred from homology"/>
<feature type="transmembrane region" description="Helical" evidence="22">
    <location>
        <begin position="295"/>
        <end position="315"/>
    </location>
</feature>
<evidence type="ECO:0000256" key="4">
    <source>
        <dbReference type="ARBA" id="ARBA00022618"/>
    </source>
</evidence>
<feature type="transmembrane region" description="Helical" evidence="22">
    <location>
        <begin position="26"/>
        <end position="48"/>
    </location>
</feature>
<comment type="function">
    <text evidence="21">Peptidoglycan polymerase that is essential for cell division.</text>
</comment>
<dbReference type="GO" id="GO:0032153">
    <property type="term" value="C:cell division site"/>
    <property type="evidence" value="ECO:0007669"/>
    <property type="project" value="TreeGrafter"/>
</dbReference>
<evidence type="ECO:0000256" key="6">
    <source>
        <dbReference type="ARBA" id="ARBA00022679"/>
    </source>
</evidence>
<evidence type="ECO:0000256" key="2">
    <source>
        <dbReference type="ARBA" id="ARBA00004752"/>
    </source>
</evidence>
<evidence type="ECO:0000313" key="23">
    <source>
        <dbReference type="EMBL" id="SJN45366.1"/>
    </source>
</evidence>
<comment type="subcellular location">
    <subcellularLocation>
        <location evidence="1">Cell membrane</location>
        <topology evidence="1">Multi-pass membrane protein</topology>
    </subcellularLocation>
</comment>
<reference evidence="23 24" key="1">
    <citation type="submission" date="2017-02" db="EMBL/GenBank/DDBJ databases">
        <authorList>
            <person name="Peterson S.W."/>
        </authorList>
    </citation>
    <scope>NUCLEOTIDE SEQUENCE [LARGE SCALE GENOMIC DNA]</scope>
    <source>
        <strain evidence="23 24">LSP_Lj1</strain>
    </source>
</reference>
<gene>
    <name evidence="23" type="ORF">FM114_15885</name>
</gene>
<evidence type="ECO:0000256" key="5">
    <source>
        <dbReference type="ARBA" id="ARBA00022676"/>
    </source>
</evidence>
<keyword evidence="5" id="KW-0328">Glycosyltransferase</keyword>
<keyword evidence="6" id="KW-0808">Transferase</keyword>
<keyword evidence="10 22" id="KW-1133">Transmembrane helix</keyword>
<dbReference type="PANTHER" id="PTHR30474:SF2">
    <property type="entry name" value="PEPTIDOGLYCAN GLYCOSYLTRANSFERASE FTSW-RELATED"/>
    <property type="match status" value="1"/>
</dbReference>
<dbReference type="InterPro" id="IPR001182">
    <property type="entry name" value="FtsW/RodA"/>
</dbReference>
<dbReference type="STRING" id="1255658.FM114_15885"/>
<evidence type="ECO:0000256" key="7">
    <source>
        <dbReference type="ARBA" id="ARBA00022692"/>
    </source>
</evidence>
<dbReference type="EC" id="2.4.99.28" evidence="19"/>
<evidence type="ECO:0000256" key="22">
    <source>
        <dbReference type="SAM" id="Phobius"/>
    </source>
</evidence>
<evidence type="ECO:0000256" key="21">
    <source>
        <dbReference type="ARBA" id="ARBA00049966"/>
    </source>
</evidence>
<evidence type="ECO:0000256" key="16">
    <source>
        <dbReference type="ARBA" id="ARBA00038053"/>
    </source>
</evidence>
<dbReference type="InterPro" id="IPR013437">
    <property type="entry name" value="FtsW"/>
</dbReference>
<dbReference type="GO" id="GO:0015648">
    <property type="term" value="F:lipid-linked peptidoglycan transporter activity"/>
    <property type="evidence" value="ECO:0007669"/>
    <property type="project" value="TreeGrafter"/>
</dbReference>
<sequence>MASRSTVRPGPTRLTMIGDALARPMASWYLVLVSAVLLVGLGALMVLSSSSVYSQAVNKGDPYYIAERQLIFLVMGLPIAWWLSRQKERMLKVLGWVAFIGSLLLLLAIFVPGLGSDAGKGNLAWLDLGPVRLQPSEFAKLGLVMWSAAVVGTKQKVLDRPRELLPLLVGFLTVEILVLAQKDLGTGLVVGAIIFSILFVIGIPVRMLGALLGLAMTGVLALVVTSPNRMTRIAAFITGNAADDPNASQQPMSAIYALASGGWWGRGLGGSRQKWGGLNDGAQNDFVFAVIGEELGLLGTLTVLFLFAVLAYAGFRIAMRADSLHIRVLAAGTTSWIMFQALVNIGVAMKMLPVVGVPLPFISAGGSALMANLFAVAVLLACARQEPAARKALARKAGEPRPKVTTVVDGGR</sequence>
<evidence type="ECO:0000256" key="15">
    <source>
        <dbReference type="ARBA" id="ARBA00033270"/>
    </source>
</evidence>
<keyword evidence="7 22" id="KW-0812">Transmembrane</keyword>
<evidence type="ECO:0000256" key="9">
    <source>
        <dbReference type="ARBA" id="ARBA00022984"/>
    </source>
</evidence>
<evidence type="ECO:0000313" key="24">
    <source>
        <dbReference type="Proteomes" id="UP000188342"/>
    </source>
</evidence>
<dbReference type="Pfam" id="PF01098">
    <property type="entry name" value="FTSW_RODA_SPOVE"/>
    <property type="match status" value="1"/>
</dbReference>
<feature type="transmembrane region" description="Helical" evidence="22">
    <location>
        <begin position="186"/>
        <end position="203"/>
    </location>
</feature>
<comment type="similarity">
    <text evidence="16">Belongs to the SEDS family. FtsW subfamily.</text>
</comment>
<dbReference type="NCBIfam" id="TIGR02614">
    <property type="entry name" value="ftsW"/>
    <property type="match status" value="1"/>
</dbReference>
<feature type="transmembrane region" description="Helical" evidence="22">
    <location>
        <begin position="208"/>
        <end position="226"/>
    </location>
</feature>
<evidence type="ECO:0000256" key="1">
    <source>
        <dbReference type="ARBA" id="ARBA00004651"/>
    </source>
</evidence>
<protein>
    <recommendedName>
        <fullName evidence="17">Probable peptidoglycan glycosyltransferase FtsW</fullName>
        <ecNumber evidence="19">2.4.99.28</ecNumber>
    </recommendedName>
    <alternativeName>
        <fullName evidence="18">Cell division protein FtsW</fullName>
    </alternativeName>
    <alternativeName>
        <fullName evidence="15">Cell wall polymerase</fullName>
    </alternativeName>
    <alternativeName>
        <fullName evidence="14">Peptidoglycan polymerase</fullName>
    </alternativeName>
</protein>
<evidence type="ECO:0000256" key="3">
    <source>
        <dbReference type="ARBA" id="ARBA00022475"/>
    </source>
</evidence>
<evidence type="ECO:0000256" key="19">
    <source>
        <dbReference type="ARBA" id="ARBA00044770"/>
    </source>
</evidence>
<keyword evidence="4 23" id="KW-0132">Cell division</keyword>
<dbReference type="GO" id="GO:0009252">
    <property type="term" value="P:peptidoglycan biosynthetic process"/>
    <property type="evidence" value="ECO:0007669"/>
    <property type="project" value="UniProtKB-KW"/>
</dbReference>
<keyword evidence="13" id="KW-0961">Cell wall biogenesis/degradation</keyword>
<feature type="transmembrane region" description="Helical" evidence="22">
    <location>
        <begin position="93"/>
        <end position="115"/>
    </location>
</feature>
<evidence type="ECO:0000256" key="12">
    <source>
        <dbReference type="ARBA" id="ARBA00023306"/>
    </source>
</evidence>
<evidence type="ECO:0000256" key="20">
    <source>
        <dbReference type="ARBA" id="ARBA00049902"/>
    </source>
</evidence>
<feature type="transmembrane region" description="Helical" evidence="22">
    <location>
        <begin position="361"/>
        <end position="383"/>
    </location>
</feature>
<dbReference type="GO" id="GO:0008955">
    <property type="term" value="F:peptidoglycan glycosyltransferase activity"/>
    <property type="evidence" value="ECO:0007669"/>
    <property type="project" value="UniProtKB-EC"/>
</dbReference>
<comment type="pathway">
    <text evidence="2">Cell wall biogenesis; peptidoglycan biosynthesis.</text>
</comment>
<keyword evidence="24" id="KW-1185">Reference proteome</keyword>
<dbReference type="GO" id="GO:0005886">
    <property type="term" value="C:plasma membrane"/>
    <property type="evidence" value="ECO:0007669"/>
    <property type="project" value="UniProtKB-SubCell"/>
</dbReference>
<evidence type="ECO:0000256" key="10">
    <source>
        <dbReference type="ARBA" id="ARBA00022989"/>
    </source>
</evidence>
<keyword evidence="9" id="KW-0573">Peptidoglycan synthesis</keyword>
<dbReference type="GO" id="GO:0008360">
    <property type="term" value="P:regulation of cell shape"/>
    <property type="evidence" value="ECO:0007669"/>
    <property type="project" value="UniProtKB-KW"/>
</dbReference>
<evidence type="ECO:0000256" key="8">
    <source>
        <dbReference type="ARBA" id="ARBA00022960"/>
    </source>
</evidence>
<evidence type="ECO:0000256" key="11">
    <source>
        <dbReference type="ARBA" id="ARBA00023136"/>
    </source>
</evidence>
<dbReference type="EMBL" id="FUKQ01000063">
    <property type="protein sequence ID" value="SJN45366.1"/>
    <property type="molecule type" value="Genomic_DNA"/>
</dbReference>
<dbReference type="RefSeq" id="WP_256764281.1">
    <property type="nucleotide sequence ID" value="NZ_FUKQ01000063.1"/>
</dbReference>
<evidence type="ECO:0000256" key="18">
    <source>
        <dbReference type="ARBA" id="ARBA00041418"/>
    </source>
</evidence>
<dbReference type="AlphaFoldDB" id="A0A1R4KLW2"/>
<evidence type="ECO:0000256" key="14">
    <source>
        <dbReference type="ARBA" id="ARBA00032370"/>
    </source>
</evidence>
<comment type="catalytic activity">
    <reaction evidence="20">
        <text>[GlcNAc-(1-&gt;4)-Mur2Ac(oyl-L-Ala-gamma-D-Glu-L-Lys-D-Ala-D-Ala)](n)-di-trans,octa-cis-undecaprenyl diphosphate + beta-D-GlcNAc-(1-&gt;4)-Mur2Ac(oyl-L-Ala-gamma-D-Glu-L-Lys-D-Ala-D-Ala)-di-trans,octa-cis-undecaprenyl diphosphate = [GlcNAc-(1-&gt;4)-Mur2Ac(oyl-L-Ala-gamma-D-Glu-L-Lys-D-Ala-D-Ala)](n+1)-di-trans,octa-cis-undecaprenyl diphosphate + di-trans,octa-cis-undecaprenyl diphosphate + H(+)</text>
        <dbReference type="Rhea" id="RHEA:23708"/>
        <dbReference type="Rhea" id="RHEA-COMP:9602"/>
        <dbReference type="Rhea" id="RHEA-COMP:9603"/>
        <dbReference type="ChEBI" id="CHEBI:15378"/>
        <dbReference type="ChEBI" id="CHEBI:58405"/>
        <dbReference type="ChEBI" id="CHEBI:60033"/>
        <dbReference type="ChEBI" id="CHEBI:78435"/>
        <dbReference type="EC" id="2.4.99.28"/>
    </reaction>
</comment>
<keyword evidence="11 22" id="KW-0472">Membrane</keyword>
<feature type="transmembrane region" description="Helical" evidence="22">
    <location>
        <begin position="68"/>
        <end position="84"/>
    </location>
</feature>
<keyword evidence="12" id="KW-0131">Cell cycle</keyword>
<keyword evidence="8" id="KW-0133">Cell shape</keyword>
<name>A0A1R4KLW2_9ACTN</name>
<feature type="transmembrane region" description="Helical" evidence="22">
    <location>
        <begin position="327"/>
        <end position="349"/>
    </location>
</feature>
<evidence type="ECO:0000256" key="13">
    <source>
        <dbReference type="ARBA" id="ARBA00023316"/>
    </source>
</evidence>
<dbReference type="GO" id="GO:0071555">
    <property type="term" value="P:cell wall organization"/>
    <property type="evidence" value="ECO:0007669"/>
    <property type="project" value="UniProtKB-KW"/>
</dbReference>
<dbReference type="GO" id="GO:0051301">
    <property type="term" value="P:cell division"/>
    <property type="evidence" value="ECO:0007669"/>
    <property type="project" value="UniProtKB-KW"/>
</dbReference>
<keyword evidence="3" id="KW-1003">Cell membrane</keyword>
<organism evidence="23 24">
    <name type="scientific">Luteococcus japonicus LSP_Lj1</name>
    <dbReference type="NCBI Taxonomy" id="1255658"/>
    <lineage>
        <taxon>Bacteria</taxon>
        <taxon>Bacillati</taxon>
        <taxon>Actinomycetota</taxon>
        <taxon>Actinomycetes</taxon>
        <taxon>Propionibacteriales</taxon>
        <taxon>Propionibacteriaceae</taxon>
        <taxon>Luteococcus</taxon>
    </lineage>
</organism>
<evidence type="ECO:0000256" key="17">
    <source>
        <dbReference type="ARBA" id="ARBA00041185"/>
    </source>
</evidence>
<dbReference type="PANTHER" id="PTHR30474">
    <property type="entry name" value="CELL CYCLE PROTEIN"/>
    <property type="match status" value="1"/>
</dbReference>
<dbReference type="Proteomes" id="UP000188342">
    <property type="component" value="Unassembled WGS sequence"/>
</dbReference>
<accession>A0A1R4KLW2</accession>